<organism evidence="1 2">
    <name type="scientific">Panagrolaimus sp. JU765</name>
    <dbReference type="NCBI Taxonomy" id="591449"/>
    <lineage>
        <taxon>Eukaryota</taxon>
        <taxon>Metazoa</taxon>
        <taxon>Ecdysozoa</taxon>
        <taxon>Nematoda</taxon>
        <taxon>Chromadorea</taxon>
        <taxon>Rhabditida</taxon>
        <taxon>Tylenchina</taxon>
        <taxon>Panagrolaimomorpha</taxon>
        <taxon>Panagrolaimoidea</taxon>
        <taxon>Panagrolaimidae</taxon>
        <taxon>Panagrolaimus</taxon>
    </lineage>
</organism>
<sequence>MRQDLLLVFAAFAASALGGPVPAQDFRIIQTDDANYQNQPWPHMEVISEDMKLFAHRPRCRDACARSCKPIMLADTDQVFFICPQVKPPEKSIPEKFFAKMSFPLILLLGVVVFATFVCLICCCRSMCCHNHSRSAHSSREGLHQKHLQDITDDGANEKSHLPVASIEDHPALRPLRSTTVHDV</sequence>
<protein>
    <submittedName>
        <fullName evidence="2">Uncharacterized protein</fullName>
    </submittedName>
</protein>
<dbReference type="Proteomes" id="UP000887576">
    <property type="component" value="Unplaced"/>
</dbReference>
<evidence type="ECO:0000313" key="1">
    <source>
        <dbReference type="Proteomes" id="UP000887576"/>
    </source>
</evidence>
<accession>A0AC34R968</accession>
<name>A0AC34R968_9BILA</name>
<proteinExistence type="predicted"/>
<evidence type="ECO:0000313" key="2">
    <source>
        <dbReference type="WBParaSite" id="JU765_v2.g4567.t1"/>
    </source>
</evidence>
<reference evidence="2" key="1">
    <citation type="submission" date="2022-11" db="UniProtKB">
        <authorList>
            <consortium name="WormBaseParasite"/>
        </authorList>
    </citation>
    <scope>IDENTIFICATION</scope>
</reference>
<dbReference type="WBParaSite" id="JU765_v2.g4567.t1">
    <property type="protein sequence ID" value="JU765_v2.g4567.t1"/>
    <property type="gene ID" value="JU765_v2.g4567"/>
</dbReference>